<name>A0A4Y2KDZ7_ARAVE</name>
<accession>A0A4Y2KDZ7</accession>
<evidence type="ECO:0000313" key="2">
    <source>
        <dbReference type="Proteomes" id="UP000499080"/>
    </source>
</evidence>
<dbReference type="Proteomes" id="UP000499080">
    <property type="component" value="Unassembled WGS sequence"/>
</dbReference>
<keyword evidence="2" id="KW-1185">Reference proteome</keyword>
<gene>
    <name evidence="1" type="ORF">AVEN_201172_1</name>
</gene>
<evidence type="ECO:0000313" key="1">
    <source>
        <dbReference type="EMBL" id="GBN00671.1"/>
    </source>
</evidence>
<dbReference type="AlphaFoldDB" id="A0A4Y2KDZ7"/>
<comment type="caution">
    <text evidence="1">The sequence shown here is derived from an EMBL/GenBank/DDBJ whole genome shotgun (WGS) entry which is preliminary data.</text>
</comment>
<organism evidence="1 2">
    <name type="scientific">Araneus ventricosus</name>
    <name type="common">Orbweaver spider</name>
    <name type="synonym">Epeira ventricosa</name>
    <dbReference type="NCBI Taxonomy" id="182803"/>
    <lineage>
        <taxon>Eukaryota</taxon>
        <taxon>Metazoa</taxon>
        <taxon>Ecdysozoa</taxon>
        <taxon>Arthropoda</taxon>
        <taxon>Chelicerata</taxon>
        <taxon>Arachnida</taxon>
        <taxon>Araneae</taxon>
        <taxon>Araneomorphae</taxon>
        <taxon>Entelegynae</taxon>
        <taxon>Araneoidea</taxon>
        <taxon>Araneidae</taxon>
        <taxon>Araneus</taxon>
    </lineage>
</organism>
<reference evidence="1 2" key="1">
    <citation type="journal article" date="2019" name="Sci. Rep.">
        <title>Orb-weaving spider Araneus ventricosus genome elucidates the spidroin gene catalogue.</title>
        <authorList>
            <person name="Kono N."/>
            <person name="Nakamura H."/>
            <person name="Ohtoshi R."/>
            <person name="Moran D.A.P."/>
            <person name="Shinohara A."/>
            <person name="Yoshida Y."/>
            <person name="Fujiwara M."/>
            <person name="Mori M."/>
            <person name="Tomita M."/>
            <person name="Arakawa K."/>
        </authorList>
    </citation>
    <scope>NUCLEOTIDE SEQUENCE [LARGE SCALE GENOMIC DNA]</scope>
</reference>
<proteinExistence type="predicted"/>
<protein>
    <submittedName>
        <fullName evidence="1">Uncharacterized protein</fullName>
    </submittedName>
</protein>
<sequence>MKTLRLEILEAHHSLSHHSTQISWRHPTPFHLSAHPYRRFVPVEDRLLAHQPVSELIVTDFLTKRVKPAIHLYSTSSIWTKAVICPPIQVEKSGTSIHLKSQIALAVGESDLLPPSTADLRSPYSFLHSADFRFATLVAVCRSIQSFDVLTKKICARTAGVWFGWKSDFSQPLCYVP</sequence>
<dbReference type="EMBL" id="BGPR01004538">
    <property type="protein sequence ID" value="GBN00671.1"/>
    <property type="molecule type" value="Genomic_DNA"/>
</dbReference>